<dbReference type="AlphaFoldDB" id="A0A6V8LGD6"/>
<dbReference type="RefSeq" id="WP_246278807.1">
    <property type="nucleotide sequence ID" value="NZ_BAABJB010000047.1"/>
</dbReference>
<keyword evidence="3" id="KW-1003">Cell membrane</keyword>
<gene>
    <name evidence="9" type="ORF">Prum_099640</name>
</gene>
<comment type="subcellular location">
    <subcellularLocation>
        <location evidence="1 7">Cell membrane</location>
        <topology evidence="1 7">Multi-pass membrane protein</topology>
    </subcellularLocation>
</comment>
<evidence type="ECO:0000313" key="9">
    <source>
        <dbReference type="EMBL" id="GFJ96322.1"/>
    </source>
</evidence>
<dbReference type="PROSITE" id="PS50928">
    <property type="entry name" value="ABC_TM1"/>
    <property type="match status" value="1"/>
</dbReference>
<feature type="transmembrane region" description="Helical" evidence="7">
    <location>
        <begin position="243"/>
        <end position="272"/>
    </location>
</feature>
<keyword evidence="5 7" id="KW-1133">Transmembrane helix</keyword>
<comment type="similarity">
    <text evidence="7">Belongs to the binding-protein-dependent transport system permease family.</text>
</comment>
<dbReference type="GO" id="GO:0055085">
    <property type="term" value="P:transmembrane transport"/>
    <property type="evidence" value="ECO:0007669"/>
    <property type="project" value="InterPro"/>
</dbReference>
<evidence type="ECO:0000256" key="6">
    <source>
        <dbReference type="ARBA" id="ARBA00023136"/>
    </source>
</evidence>
<dbReference type="CDD" id="cd06261">
    <property type="entry name" value="TM_PBP2"/>
    <property type="match status" value="1"/>
</dbReference>
<evidence type="ECO:0000256" key="1">
    <source>
        <dbReference type="ARBA" id="ARBA00004651"/>
    </source>
</evidence>
<keyword evidence="6 7" id="KW-0472">Membrane</keyword>
<protein>
    <submittedName>
        <fullName evidence="9">Peptide ABC transporter permease</fullName>
    </submittedName>
</protein>
<evidence type="ECO:0000256" key="4">
    <source>
        <dbReference type="ARBA" id="ARBA00022692"/>
    </source>
</evidence>
<feature type="transmembrane region" description="Helical" evidence="7">
    <location>
        <begin position="56"/>
        <end position="81"/>
    </location>
</feature>
<feature type="transmembrane region" description="Helical" evidence="7">
    <location>
        <begin position="161"/>
        <end position="183"/>
    </location>
</feature>
<dbReference type="PANTHER" id="PTHR43386">
    <property type="entry name" value="OLIGOPEPTIDE TRANSPORT SYSTEM PERMEASE PROTEIN APPC"/>
    <property type="match status" value="1"/>
</dbReference>
<evidence type="ECO:0000259" key="8">
    <source>
        <dbReference type="PROSITE" id="PS50928"/>
    </source>
</evidence>
<sequence>MSERAGAAASGLRSAATRKDVAFSAARASESAGTAAGIEGRGPLRLAFARLRHDRVAIASAAVIVTLVVVALAAPLIAHLVGHDPDTQYRDTGLTPAGLPVGPSRHFLLGTDNLGRDVLVRIAYGTRVSLIVGVLSTVLAVALGVVIGVTAGYFRGATDTVLARFMDVVLSFPFLLFAIALVSVAGPSLIVSILVIAFFSWAAVGRIVRGQTLSIREREYVAAARSLGASDLRIMFVDVLPNLVAPVIVYTTLLIPTAIVFEATLSFLGMGVVPPTPTWGNMLSDSLQYYQVAWWFVLFPGLALLITTLAFNLLGDSVRDALG</sequence>
<dbReference type="InterPro" id="IPR050366">
    <property type="entry name" value="BP-dependent_transpt_permease"/>
</dbReference>
<evidence type="ECO:0000313" key="10">
    <source>
        <dbReference type="Proteomes" id="UP000482960"/>
    </source>
</evidence>
<keyword evidence="10" id="KW-1185">Reference proteome</keyword>
<feature type="transmembrane region" description="Helical" evidence="7">
    <location>
        <begin position="189"/>
        <end position="208"/>
    </location>
</feature>
<dbReference type="Pfam" id="PF00528">
    <property type="entry name" value="BPD_transp_1"/>
    <property type="match status" value="1"/>
</dbReference>
<dbReference type="InterPro" id="IPR000515">
    <property type="entry name" value="MetI-like"/>
</dbReference>
<name>A0A6V8LGD6_9ACTN</name>
<feature type="transmembrane region" description="Helical" evidence="7">
    <location>
        <begin position="292"/>
        <end position="314"/>
    </location>
</feature>
<dbReference type="InterPro" id="IPR035906">
    <property type="entry name" value="MetI-like_sf"/>
</dbReference>
<accession>A0A6V8LGD6</accession>
<organism evidence="9 10">
    <name type="scientific">Phytohabitans rumicis</name>
    <dbReference type="NCBI Taxonomy" id="1076125"/>
    <lineage>
        <taxon>Bacteria</taxon>
        <taxon>Bacillati</taxon>
        <taxon>Actinomycetota</taxon>
        <taxon>Actinomycetes</taxon>
        <taxon>Micromonosporales</taxon>
        <taxon>Micromonosporaceae</taxon>
    </lineage>
</organism>
<evidence type="ECO:0000256" key="3">
    <source>
        <dbReference type="ARBA" id="ARBA00022475"/>
    </source>
</evidence>
<dbReference type="Pfam" id="PF12911">
    <property type="entry name" value="OppC_N"/>
    <property type="match status" value="1"/>
</dbReference>
<evidence type="ECO:0000256" key="5">
    <source>
        <dbReference type="ARBA" id="ARBA00022989"/>
    </source>
</evidence>
<dbReference type="Proteomes" id="UP000482960">
    <property type="component" value="Unassembled WGS sequence"/>
</dbReference>
<dbReference type="PANTHER" id="PTHR43386:SF1">
    <property type="entry name" value="D,D-DIPEPTIDE TRANSPORT SYSTEM PERMEASE PROTEIN DDPC-RELATED"/>
    <property type="match status" value="1"/>
</dbReference>
<evidence type="ECO:0000256" key="2">
    <source>
        <dbReference type="ARBA" id="ARBA00022448"/>
    </source>
</evidence>
<dbReference type="GO" id="GO:0005886">
    <property type="term" value="C:plasma membrane"/>
    <property type="evidence" value="ECO:0007669"/>
    <property type="project" value="UniProtKB-SubCell"/>
</dbReference>
<feature type="domain" description="ABC transmembrane type-1" evidence="8">
    <location>
        <begin position="126"/>
        <end position="315"/>
    </location>
</feature>
<keyword evidence="4 7" id="KW-0812">Transmembrane</keyword>
<dbReference type="SUPFAM" id="SSF161098">
    <property type="entry name" value="MetI-like"/>
    <property type="match status" value="1"/>
</dbReference>
<dbReference type="EMBL" id="BLPG01000002">
    <property type="protein sequence ID" value="GFJ96322.1"/>
    <property type="molecule type" value="Genomic_DNA"/>
</dbReference>
<dbReference type="InterPro" id="IPR025966">
    <property type="entry name" value="OppC_N"/>
</dbReference>
<reference evidence="9 10" key="1">
    <citation type="submission" date="2020-03" db="EMBL/GenBank/DDBJ databases">
        <title>Whole genome shotgun sequence of Phytohabitans rumicis NBRC 108638.</title>
        <authorList>
            <person name="Komaki H."/>
            <person name="Tamura T."/>
        </authorList>
    </citation>
    <scope>NUCLEOTIDE SEQUENCE [LARGE SCALE GENOMIC DNA]</scope>
    <source>
        <strain evidence="9 10">NBRC 108638</strain>
    </source>
</reference>
<comment type="caution">
    <text evidence="9">The sequence shown here is derived from an EMBL/GenBank/DDBJ whole genome shotgun (WGS) entry which is preliminary data.</text>
</comment>
<dbReference type="Gene3D" id="1.10.3720.10">
    <property type="entry name" value="MetI-like"/>
    <property type="match status" value="1"/>
</dbReference>
<evidence type="ECO:0000256" key="7">
    <source>
        <dbReference type="RuleBase" id="RU363032"/>
    </source>
</evidence>
<feature type="transmembrane region" description="Helical" evidence="7">
    <location>
        <begin position="128"/>
        <end position="154"/>
    </location>
</feature>
<reference evidence="9 10" key="2">
    <citation type="submission" date="2020-03" db="EMBL/GenBank/DDBJ databases">
        <authorList>
            <person name="Ichikawa N."/>
            <person name="Kimura A."/>
            <person name="Kitahashi Y."/>
            <person name="Uohara A."/>
        </authorList>
    </citation>
    <scope>NUCLEOTIDE SEQUENCE [LARGE SCALE GENOMIC DNA]</scope>
    <source>
        <strain evidence="9 10">NBRC 108638</strain>
    </source>
</reference>
<keyword evidence="2 7" id="KW-0813">Transport</keyword>
<proteinExistence type="inferred from homology"/>